<organism evidence="3 4">
    <name type="scientific">Corynebacterium ammoniagenes</name>
    <name type="common">Brevibacterium ammoniagenes</name>
    <dbReference type="NCBI Taxonomy" id="1697"/>
    <lineage>
        <taxon>Bacteria</taxon>
        <taxon>Bacillati</taxon>
        <taxon>Actinomycetota</taxon>
        <taxon>Actinomycetes</taxon>
        <taxon>Mycobacteriales</taxon>
        <taxon>Corynebacteriaceae</taxon>
        <taxon>Corynebacterium</taxon>
    </lineage>
</organism>
<evidence type="ECO:0008006" key="5">
    <source>
        <dbReference type="Google" id="ProtNLM"/>
    </source>
</evidence>
<evidence type="ECO:0000313" key="3">
    <source>
        <dbReference type="EMBL" id="GJN41964.1"/>
    </source>
</evidence>
<dbReference type="RefSeq" id="WP_168939184.1">
    <property type="nucleotide sequence ID" value="NZ_BQKK01000001.1"/>
</dbReference>
<dbReference type="Proteomes" id="UP001054925">
    <property type="component" value="Unassembled WGS sequence"/>
</dbReference>
<accession>A0AAV5G1K4</accession>
<keyword evidence="2" id="KW-0732">Signal</keyword>
<evidence type="ECO:0000313" key="4">
    <source>
        <dbReference type="Proteomes" id="UP001054925"/>
    </source>
</evidence>
<evidence type="ECO:0000256" key="2">
    <source>
        <dbReference type="SAM" id="SignalP"/>
    </source>
</evidence>
<feature type="chain" id="PRO_5043697233" description="Secreted protein" evidence="2">
    <location>
        <begin position="27"/>
        <end position="132"/>
    </location>
</feature>
<feature type="signal peptide" evidence="2">
    <location>
        <begin position="1"/>
        <end position="26"/>
    </location>
</feature>
<name>A0AAV5G1K4_CORAM</name>
<feature type="region of interest" description="Disordered" evidence="1">
    <location>
        <begin position="28"/>
        <end position="52"/>
    </location>
</feature>
<evidence type="ECO:0000256" key="1">
    <source>
        <dbReference type="SAM" id="MobiDB-lite"/>
    </source>
</evidence>
<sequence>MRAIRTSLVAAATAVAVALSATPAIAAENDGSSAGSSNDSKTATTTDNDLSSNFSGSSALGNLLDASDSQKNVWGIKKDWGNDDTLAFDKLTYVYVISSLTALVGGAAAFASQVPEVREIAEQFNIDLPRFF</sequence>
<feature type="compositionally biased region" description="Polar residues" evidence="1">
    <location>
        <begin position="41"/>
        <end position="52"/>
    </location>
</feature>
<dbReference type="EMBL" id="BQKK01000001">
    <property type="protein sequence ID" value="GJN41964.1"/>
    <property type="molecule type" value="Genomic_DNA"/>
</dbReference>
<dbReference type="AlphaFoldDB" id="A0AAV5G1K4"/>
<feature type="compositionally biased region" description="Low complexity" evidence="1">
    <location>
        <begin position="28"/>
        <end position="40"/>
    </location>
</feature>
<proteinExistence type="predicted"/>
<gene>
    <name evidence="3" type="ORF">CAT723_04430</name>
</gene>
<comment type="caution">
    <text evidence="3">The sequence shown here is derived from an EMBL/GenBank/DDBJ whole genome shotgun (WGS) entry which is preliminary data.</text>
</comment>
<protein>
    <recommendedName>
        <fullName evidence="5">Secreted protein</fullName>
    </recommendedName>
</protein>
<reference evidence="3" key="1">
    <citation type="submission" date="2021-12" db="EMBL/GenBank/DDBJ databases">
        <title>Draft genome sequence of Corynebacterium ammoniagenes strain T-723.</title>
        <authorList>
            <person name="Matsuzawa M."/>
            <person name="Hiratani M."/>
            <person name="Abe I."/>
            <person name="Tsuji Y."/>
            <person name="Nakamura J."/>
        </authorList>
    </citation>
    <scope>NUCLEOTIDE SEQUENCE</scope>
    <source>
        <strain evidence="3">T-723</strain>
    </source>
</reference>